<protein>
    <recommendedName>
        <fullName evidence="2">Nephrocystin 3-like N-terminal domain-containing protein</fullName>
    </recommendedName>
</protein>
<evidence type="ECO:0000313" key="3">
    <source>
        <dbReference type="EMBL" id="GKZ27924.1"/>
    </source>
</evidence>
<feature type="domain" description="Nephrocystin 3-like N-terminal" evidence="2">
    <location>
        <begin position="354"/>
        <end position="529"/>
    </location>
</feature>
<evidence type="ECO:0000313" key="4">
    <source>
        <dbReference type="Proteomes" id="UP001143548"/>
    </source>
</evidence>
<reference evidence="3" key="1">
    <citation type="submission" date="2022-07" db="EMBL/GenBank/DDBJ databases">
        <title>Taxonomy of Aspergillus series Nigri: significant species reduction supported by multi-species coalescent approaches.</title>
        <authorList>
            <person name="Bian C."/>
            <person name="Kusuya Y."/>
            <person name="Sklenar F."/>
            <person name="D'hooge E."/>
            <person name="Yaguchi T."/>
            <person name="Takahashi H."/>
            <person name="Hubka V."/>
        </authorList>
    </citation>
    <scope>NUCLEOTIDE SEQUENCE</scope>
    <source>
        <strain evidence="3">CBS 733.88</strain>
    </source>
</reference>
<feature type="non-terminal residue" evidence="3">
    <location>
        <position position="1"/>
    </location>
</feature>
<dbReference type="Pfam" id="PF24883">
    <property type="entry name" value="NPHP3_N"/>
    <property type="match status" value="1"/>
</dbReference>
<dbReference type="PANTHER" id="PTHR40619">
    <property type="entry name" value="FUNGAL STAND N-TERMINAL GOODBYE DOMAIN-CONTAINING PROTEIN"/>
    <property type="match status" value="1"/>
</dbReference>
<dbReference type="Proteomes" id="UP001143548">
    <property type="component" value="Unassembled WGS sequence"/>
</dbReference>
<comment type="caution">
    <text evidence="3">The sequence shown here is derived from an EMBL/GenBank/DDBJ whole genome shotgun (WGS) entry which is preliminary data.</text>
</comment>
<dbReference type="PANTHER" id="PTHR40619:SF3">
    <property type="entry name" value="FUNGAL STAND N-TERMINAL GOODBYE DOMAIN-CONTAINING PROTEIN"/>
    <property type="match status" value="1"/>
</dbReference>
<organism evidence="3 4">
    <name type="scientific">Aspergillus brasiliensis</name>
    <dbReference type="NCBI Taxonomy" id="319629"/>
    <lineage>
        <taxon>Eukaryota</taxon>
        <taxon>Fungi</taxon>
        <taxon>Dikarya</taxon>
        <taxon>Ascomycota</taxon>
        <taxon>Pezizomycotina</taxon>
        <taxon>Eurotiomycetes</taxon>
        <taxon>Eurotiomycetidae</taxon>
        <taxon>Eurotiales</taxon>
        <taxon>Aspergillaceae</taxon>
        <taxon>Aspergillus</taxon>
        <taxon>Aspergillus subgen. Circumdati</taxon>
    </lineage>
</organism>
<keyword evidence="1" id="KW-0677">Repeat</keyword>
<gene>
    <name evidence="3" type="ORF">AbraCBS73388_006841</name>
</gene>
<accession>A0A9W5Z433</accession>
<dbReference type="EMBL" id="BROQ01000361">
    <property type="protein sequence ID" value="GKZ27924.1"/>
    <property type="molecule type" value="Genomic_DNA"/>
</dbReference>
<proteinExistence type="predicted"/>
<sequence>WFEPLPESEYSTSDDELRTALEEYNTTMEDKYKLDLTSSSLTDVLLDIAEATGRYNAKGKGIANLPHQVGRSAGDYAEAIGPWLDLIPSDNGLSLLSSGLKAILNITKKNAENRHKILNAFGKIPDVIAQTQKQRKVFIEVPKLGDEAIALYKVLVRCLAHLIAILNPSKLKEGFRDHAKRFGKKLVPYHTASDIDRILGEVETSIRKFSESLQLVRDEYLLEIHDNGEIILSQGRSIHTNTERIEDKIDHMQHGFNDLIRISKENHTEQQRIYAYALSSQNFLLESFRSDSSLTSATFVSPPNISCSSSPQSFLSDAELFYALRVNVNEPIEDVDYILKRLGQFDVAAQAQAQQLLSSEAFLQWIKSPLPQTLLVKGNFNMTGPGRISALSELCATLSLNISKNTNQIVLRTFCGLHEAQDHQNAGPNWLIRSLIAQLLLSGTVSNLVHIDTRAFAESIKSHALRDLCSLFRQLIEQLPKEATVICIIDGISGFESETWRADFFDVLYILNQTVLNQYLKPSFKLLLTTPFSHTMFIESSSIWFHYTVNLLPMRPAGGREISERGLMPSRSLEEYRARMAGYQENNLNSYDDSDDEDDDTFW</sequence>
<name>A0A9W5Z433_9EURO</name>
<evidence type="ECO:0000259" key="2">
    <source>
        <dbReference type="Pfam" id="PF24883"/>
    </source>
</evidence>
<evidence type="ECO:0000256" key="1">
    <source>
        <dbReference type="ARBA" id="ARBA00022737"/>
    </source>
</evidence>
<dbReference type="AlphaFoldDB" id="A0A9W5Z433"/>
<dbReference type="InterPro" id="IPR056884">
    <property type="entry name" value="NPHP3-like_N"/>
</dbReference>